<reference evidence="3" key="1">
    <citation type="journal article" date="2011" name="Environ. Microbiol.">
        <title>Genomic insights into the metabolic potential of the polycyclic aromatic hydrocarbon degrading sulfate-reducing Deltaproteobacterium N47.</title>
        <authorList>
            <person name="Bergmann F."/>
            <person name="Selesi D."/>
            <person name="Weinmaier T."/>
            <person name="Tischler P."/>
            <person name="Rattei T."/>
            <person name="Meckenstock R.U."/>
        </authorList>
    </citation>
    <scope>NUCLEOTIDE SEQUENCE</scope>
</reference>
<dbReference type="SMART" id="SM00530">
    <property type="entry name" value="HTH_XRE"/>
    <property type="match status" value="1"/>
</dbReference>
<gene>
    <name evidence="3" type="ORF">N47_C19400</name>
</gene>
<evidence type="ECO:0000259" key="2">
    <source>
        <dbReference type="PROSITE" id="PS50943"/>
    </source>
</evidence>
<dbReference type="NCBIfam" id="TIGR02607">
    <property type="entry name" value="antidote_HigA"/>
    <property type="match status" value="1"/>
</dbReference>
<dbReference type="Pfam" id="PF01381">
    <property type="entry name" value="HTH_3"/>
    <property type="match status" value="1"/>
</dbReference>
<dbReference type="SUPFAM" id="SSF47413">
    <property type="entry name" value="lambda repressor-like DNA-binding domains"/>
    <property type="match status" value="1"/>
</dbReference>
<dbReference type="GO" id="GO:0003677">
    <property type="term" value="F:DNA binding"/>
    <property type="evidence" value="ECO:0007669"/>
    <property type="project" value="UniProtKB-KW"/>
</dbReference>
<dbReference type="PANTHER" id="PTHR36924:SF1">
    <property type="entry name" value="ANTITOXIN HIGA-1"/>
    <property type="match status" value="1"/>
</dbReference>
<protein>
    <submittedName>
        <fullName evidence="3">Uncharacterized HTH-type transcriptional regulator HI1251</fullName>
    </submittedName>
</protein>
<evidence type="ECO:0000313" key="3">
    <source>
        <dbReference type="EMBL" id="CBX27882.1"/>
    </source>
</evidence>
<dbReference type="InterPro" id="IPR013430">
    <property type="entry name" value="Toxin_antidote_HigA"/>
</dbReference>
<dbReference type="InterPro" id="IPR001387">
    <property type="entry name" value="Cro/C1-type_HTH"/>
</dbReference>
<dbReference type="Gene3D" id="1.10.260.40">
    <property type="entry name" value="lambda repressor-like DNA-binding domains"/>
    <property type="match status" value="1"/>
</dbReference>
<proteinExistence type="predicted"/>
<accession>E1YB41</accession>
<evidence type="ECO:0000256" key="1">
    <source>
        <dbReference type="ARBA" id="ARBA00023125"/>
    </source>
</evidence>
<dbReference type="CDD" id="cd00093">
    <property type="entry name" value="HTH_XRE"/>
    <property type="match status" value="1"/>
</dbReference>
<dbReference type="InterPro" id="IPR010982">
    <property type="entry name" value="Lambda_DNA-bd_dom_sf"/>
</dbReference>
<keyword evidence="1" id="KW-0238">DNA-binding</keyword>
<name>E1YB41_9BACT</name>
<sequence length="113" mass="13088">MKKMTRRPTHPGNIIKEDYLLPLSATIKDMAATLGVSRKTLSKIINERGTITPDMALRLSRAFDTTPDFWLNLQKNYDLWQAETESQEWKKVKPFPKNMLHHHNSPLNSEQNA</sequence>
<dbReference type="AlphaFoldDB" id="E1YB41"/>
<dbReference type="PROSITE" id="PS50943">
    <property type="entry name" value="HTH_CROC1"/>
    <property type="match status" value="1"/>
</dbReference>
<dbReference type="PANTHER" id="PTHR36924">
    <property type="entry name" value="ANTITOXIN HIGA-1"/>
    <property type="match status" value="1"/>
</dbReference>
<organism evidence="3">
    <name type="scientific">uncultured Desulfobacterium sp</name>
    <dbReference type="NCBI Taxonomy" id="201089"/>
    <lineage>
        <taxon>Bacteria</taxon>
        <taxon>Pseudomonadati</taxon>
        <taxon>Thermodesulfobacteriota</taxon>
        <taxon>Desulfobacteria</taxon>
        <taxon>Desulfobacterales</taxon>
        <taxon>Desulfobacteriaceae</taxon>
        <taxon>Desulfobacterium</taxon>
        <taxon>environmental samples</taxon>
    </lineage>
</organism>
<dbReference type="EMBL" id="FR695867">
    <property type="protein sequence ID" value="CBX27882.1"/>
    <property type="molecule type" value="Genomic_DNA"/>
</dbReference>
<feature type="domain" description="HTH cro/C1-type" evidence="2">
    <location>
        <begin position="26"/>
        <end position="70"/>
    </location>
</feature>